<keyword evidence="2" id="KW-1185">Reference proteome</keyword>
<dbReference type="AlphaFoldDB" id="A0A562SIN6"/>
<comment type="caution">
    <text evidence="1">The sequence shown here is derived from an EMBL/GenBank/DDBJ whole genome shotgun (WGS) entry which is preliminary data.</text>
</comment>
<name>A0A562SIN6_9BACT</name>
<evidence type="ECO:0000313" key="2">
    <source>
        <dbReference type="Proteomes" id="UP000316167"/>
    </source>
</evidence>
<protein>
    <submittedName>
        <fullName evidence="1">Uncharacterized protein</fullName>
    </submittedName>
</protein>
<dbReference type="EMBL" id="VLLE01000005">
    <property type="protein sequence ID" value="TWI80616.1"/>
    <property type="molecule type" value="Genomic_DNA"/>
</dbReference>
<organism evidence="1 2">
    <name type="scientific">Lacibacter cauensis</name>
    <dbReference type="NCBI Taxonomy" id="510947"/>
    <lineage>
        <taxon>Bacteria</taxon>
        <taxon>Pseudomonadati</taxon>
        <taxon>Bacteroidota</taxon>
        <taxon>Chitinophagia</taxon>
        <taxon>Chitinophagales</taxon>
        <taxon>Chitinophagaceae</taxon>
        <taxon>Lacibacter</taxon>
    </lineage>
</organism>
<accession>A0A562SIN6</accession>
<dbReference type="Proteomes" id="UP000316167">
    <property type="component" value="Unassembled WGS sequence"/>
</dbReference>
<evidence type="ECO:0000313" key="1">
    <source>
        <dbReference type="EMBL" id="TWI80616.1"/>
    </source>
</evidence>
<sequence>MTLLTGCKTSIVTFQTSDPQKIGVKAAKFRGTAFDSTYSNEKLHVHDHIVFRKFTPTKHDIAAAERILKNEIKKVNERKPNQFGRRQYIDRNLNEYFRQYVGFFNKDGHRVIRINMHWDKYTASDRLKGNWDIRLEYTSDYSIVMDGGYQYWSVNVDLTSGTLYNFSVNGVA</sequence>
<reference evidence="1 2" key="1">
    <citation type="journal article" date="2015" name="Stand. Genomic Sci.">
        <title>Genomic Encyclopedia of Bacterial and Archaeal Type Strains, Phase III: the genomes of soil and plant-associated and newly described type strains.</title>
        <authorList>
            <person name="Whitman W.B."/>
            <person name="Woyke T."/>
            <person name="Klenk H.P."/>
            <person name="Zhou Y."/>
            <person name="Lilburn T.G."/>
            <person name="Beck B.J."/>
            <person name="De Vos P."/>
            <person name="Vandamme P."/>
            <person name="Eisen J.A."/>
            <person name="Garrity G."/>
            <person name="Hugenholtz P."/>
            <person name="Kyrpides N.C."/>
        </authorList>
    </citation>
    <scope>NUCLEOTIDE SEQUENCE [LARGE SCALE GENOMIC DNA]</scope>
    <source>
        <strain evidence="1 2">CGMCC 1.7271</strain>
    </source>
</reference>
<gene>
    <name evidence="1" type="ORF">IQ13_3295</name>
</gene>
<proteinExistence type="predicted"/>